<dbReference type="Proteomes" id="UP001241169">
    <property type="component" value="Unassembled WGS sequence"/>
</dbReference>
<comment type="caution">
    <text evidence="1">The sequence shown here is derived from an EMBL/GenBank/DDBJ whole genome shotgun (WGS) entry which is preliminary data.</text>
</comment>
<accession>A0ABQ9T4D8</accession>
<proteinExistence type="predicted"/>
<reference evidence="1 2" key="1">
    <citation type="submission" date="2016-10" db="EMBL/GenBank/DDBJ databases">
        <title>The genome sequence of Colletotrichum fioriniae PJ7.</title>
        <authorList>
            <person name="Baroncelli R."/>
        </authorList>
    </citation>
    <scope>NUCLEOTIDE SEQUENCE [LARGE SCALE GENOMIC DNA]</scope>
    <source>
        <strain evidence="1 2">IMI 384185</strain>
    </source>
</reference>
<gene>
    <name evidence="1" type="ORF">CPAR01_00613</name>
</gene>
<dbReference type="RefSeq" id="XP_060355760.1">
    <property type="nucleotide sequence ID" value="XM_060484903.1"/>
</dbReference>
<dbReference type="GeneID" id="85368802"/>
<keyword evidence="2" id="KW-1185">Reference proteome</keyword>
<evidence type="ECO:0000313" key="2">
    <source>
        <dbReference type="Proteomes" id="UP001241169"/>
    </source>
</evidence>
<sequence>MIGNPMMLTQVINLRLVSQKAAGNAVAIPELMARKQCHDCIDRTQRLCRGCCGGYCLVHNEGSTSTFCDCSIPATSLKRSDR</sequence>
<dbReference type="EMBL" id="MOPA01000001">
    <property type="protein sequence ID" value="KAK1546646.1"/>
    <property type="molecule type" value="Genomic_DNA"/>
</dbReference>
<name>A0ABQ9T4D8_9PEZI</name>
<protein>
    <submittedName>
        <fullName evidence="1">Uncharacterized protein</fullName>
    </submittedName>
</protein>
<evidence type="ECO:0000313" key="1">
    <source>
        <dbReference type="EMBL" id="KAK1546646.1"/>
    </source>
</evidence>
<organism evidence="1 2">
    <name type="scientific">Colletotrichum paranaense</name>
    <dbReference type="NCBI Taxonomy" id="1914294"/>
    <lineage>
        <taxon>Eukaryota</taxon>
        <taxon>Fungi</taxon>
        <taxon>Dikarya</taxon>
        <taxon>Ascomycota</taxon>
        <taxon>Pezizomycotina</taxon>
        <taxon>Sordariomycetes</taxon>
        <taxon>Hypocreomycetidae</taxon>
        <taxon>Glomerellales</taxon>
        <taxon>Glomerellaceae</taxon>
        <taxon>Colletotrichum</taxon>
        <taxon>Colletotrichum acutatum species complex</taxon>
    </lineage>
</organism>